<evidence type="ECO:0000313" key="3">
    <source>
        <dbReference type="EMBL" id="KIH80479.1"/>
    </source>
</evidence>
<dbReference type="InterPro" id="IPR002938">
    <property type="entry name" value="FAD-bd"/>
</dbReference>
<dbReference type="Gene3D" id="3.50.50.60">
    <property type="entry name" value="FAD/NAD(P)-binding domain"/>
    <property type="match status" value="1"/>
</dbReference>
<dbReference type="PRINTS" id="PR00420">
    <property type="entry name" value="RNGMNOXGNASE"/>
</dbReference>
<proteinExistence type="predicted"/>
<dbReference type="PANTHER" id="PTHR43747:SF5">
    <property type="entry name" value="FAD-BINDING DOMAIN-CONTAINING PROTEIN"/>
    <property type="match status" value="1"/>
</dbReference>
<dbReference type="GO" id="GO:0071949">
    <property type="term" value="F:FAD binding"/>
    <property type="evidence" value="ECO:0007669"/>
    <property type="project" value="InterPro"/>
</dbReference>
<dbReference type="RefSeq" id="WP_040072150.1">
    <property type="nucleotide sequence ID" value="NZ_JXDG01000126.1"/>
</dbReference>
<organism evidence="3 4">
    <name type="scientific">Pseudomonas batumici</name>
    <dbReference type="NCBI Taxonomy" id="226910"/>
    <lineage>
        <taxon>Bacteria</taxon>
        <taxon>Pseudomonadati</taxon>
        <taxon>Pseudomonadota</taxon>
        <taxon>Gammaproteobacteria</taxon>
        <taxon>Pseudomonadales</taxon>
        <taxon>Pseudomonadaceae</taxon>
        <taxon>Pseudomonas</taxon>
    </lineage>
</organism>
<comment type="caution">
    <text evidence="3">The sequence shown here is derived from an EMBL/GenBank/DDBJ whole genome shotgun (WGS) entry which is preliminary data.</text>
</comment>
<evidence type="ECO:0000256" key="1">
    <source>
        <dbReference type="ARBA" id="ARBA00023002"/>
    </source>
</evidence>
<name>A0A0C2E3Z9_9PSED</name>
<dbReference type="SUPFAM" id="SSF51905">
    <property type="entry name" value="FAD/NAD(P)-binding domain"/>
    <property type="match status" value="1"/>
</dbReference>
<protein>
    <submittedName>
        <fullName evidence="3">Putative halogenase</fullName>
    </submittedName>
</protein>
<keyword evidence="4" id="KW-1185">Reference proteome</keyword>
<evidence type="ECO:0000259" key="2">
    <source>
        <dbReference type="Pfam" id="PF01494"/>
    </source>
</evidence>
<sequence>MQNQTFDVAIIGSGIAGTMLGAILASQGVKTVIIDAGTHPRFAVGESMVPESAVLLKILAKRYGIPELAYPGELNSLIKHVGSSSAGIKLAFSFAWNGKNQEHNPLDVVSTPVIAPEAHLFRQDVDAYYLALAARLGATIRQQVRIQDIEELPDGMLLNLGNEQIQASYVVDAAGYRSPIADKFGLRKGAREMQARTRSLFTHMTGVKLYEEVVAGTDVTGSPTPLAQSTLHHMFEGGWLWIIPFDNHPHSTNTLCSVGLQVDIDKHGPAVDPEEEFQRFLAEHPTVARHFEGAARVREWTVAPRLNYTSRESVGDRYCLLGHAVGFVDPLFSRGLVNTYESIARVAPALIDAVKTNTWDKTDFLGYQDYSLEVVRINDRLVANSFTAFDSFPLWNAWFRVWISGSYIGVLRLRKIYADYLADGDNEKLRLAFENATYAGHLSIESHAYEALFEQACTAMESYAAGGQSEAQTIEVLQKLFDENREHLPIDFADFSNRFLSRASQPFADSLLMWAHNAPGGIKPLFDRGTTPMKFDFLDSYRYGDREALNKAADLALVEWRKR</sequence>
<dbReference type="InterPro" id="IPR050816">
    <property type="entry name" value="Flavin-dep_Halogenase_NPB"/>
</dbReference>
<evidence type="ECO:0000313" key="4">
    <source>
        <dbReference type="Proteomes" id="UP000031535"/>
    </source>
</evidence>
<dbReference type="OrthoDB" id="103324at2"/>
<dbReference type="EMBL" id="JXDG01000126">
    <property type="protein sequence ID" value="KIH80479.1"/>
    <property type="molecule type" value="Genomic_DNA"/>
</dbReference>
<dbReference type="GO" id="GO:0016491">
    <property type="term" value="F:oxidoreductase activity"/>
    <property type="evidence" value="ECO:0007669"/>
    <property type="project" value="UniProtKB-KW"/>
</dbReference>
<dbReference type="PANTHER" id="PTHR43747">
    <property type="entry name" value="FAD-BINDING PROTEIN"/>
    <property type="match status" value="1"/>
</dbReference>
<reference evidence="3 4" key="1">
    <citation type="submission" date="2015-01" db="EMBL/GenBank/DDBJ databases">
        <title>Complete genome of Pseudomonas batumici UCM B-321 producer of the batumin antibiotic with strong antistaphilococcal and potential anticancer activity.</title>
        <authorList>
            <person name="Klochko V.V."/>
            <person name="Zelena L.B."/>
            <person name="Elena K.A."/>
            <person name="Reva O.N."/>
        </authorList>
    </citation>
    <scope>NUCLEOTIDE SEQUENCE [LARGE SCALE GENOMIC DNA]</scope>
    <source>
        <strain evidence="3 4">UCM B-321</strain>
    </source>
</reference>
<dbReference type="InterPro" id="IPR036188">
    <property type="entry name" value="FAD/NAD-bd_sf"/>
</dbReference>
<keyword evidence="1" id="KW-0560">Oxidoreductase</keyword>
<accession>A0A0C2E3Z9</accession>
<dbReference type="STRING" id="226910.UCMB321_5824"/>
<dbReference type="AlphaFoldDB" id="A0A0C2E3Z9"/>
<dbReference type="PATRIC" id="fig|226910.6.peg.5810"/>
<dbReference type="Pfam" id="PF01494">
    <property type="entry name" value="FAD_binding_3"/>
    <property type="match status" value="1"/>
</dbReference>
<dbReference type="Proteomes" id="UP000031535">
    <property type="component" value="Unassembled WGS sequence"/>
</dbReference>
<feature type="domain" description="FAD-binding" evidence="2">
    <location>
        <begin position="6"/>
        <end position="335"/>
    </location>
</feature>
<gene>
    <name evidence="3" type="ORF">UCMB321_5824</name>
</gene>